<dbReference type="CDD" id="cd00338">
    <property type="entry name" value="Ser_Recombinase"/>
    <property type="match status" value="1"/>
</dbReference>
<evidence type="ECO:0000313" key="2">
    <source>
        <dbReference type="EMBL" id="OGY90908.1"/>
    </source>
</evidence>
<dbReference type="GO" id="GO:0003677">
    <property type="term" value="F:DNA binding"/>
    <property type="evidence" value="ECO:0007669"/>
    <property type="project" value="InterPro"/>
</dbReference>
<evidence type="ECO:0000313" key="3">
    <source>
        <dbReference type="Proteomes" id="UP000178109"/>
    </source>
</evidence>
<dbReference type="EMBL" id="MHKO01000058">
    <property type="protein sequence ID" value="OGY90908.1"/>
    <property type="molecule type" value="Genomic_DNA"/>
</dbReference>
<reference evidence="2 3" key="1">
    <citation type="journal article" date="2016" name="Nat. Commun.">
        <title>Thousands of microbial genomes shed light on interconnected biogeochemical processes in an aquifer system.</title>
        <authorList>
            <person name="Anantharaman K."/>
            <person name="Brown C.T."/>
            <person name="Hug L.A."/>
            <person name="Sharon I."/>
            <person name="Castelle C.J."/>
            <person name="Probst A.J."/>
            <person name="Thomas B.C."/>
            <person name="Singh A."/>
            <person name="Wilkins M.J."/>
            <person name="Karaoz U."/>
            <person name="Brodie E.L."/>
            <person name="Williams K.H."/>
            <person name="Hubbard S.S."/>
            <person name="Banfield J.F."/>
        </authorList>
    </citation>
    <scope>NUCLEOTIDE SEQUENCE [LARGE SCALE GENOMIC DNA]</scope>
</reference>
<dbReference type="Gene3D" id="3.40.50.1390">
    <property type="entry name" value="Resolvase, N-terminal catalytic domain"/>
    <property type="match status" value="1"/>
</dbReference>
<dbReference type="STRING" id="1798553.A3H70_01640"/>
<comment type="caution">
    <text evidence="2">The sequence shown here is derived from an EMBL/GenBank/DDBJ whole genome shotgun (WGS) entry which is preliminary data.</text>
</comment>
<dbReference type="AlphaFoldDB" id="A0A1G2BPB0"/>
<dbReference type="SUPFAM" id="SSF53041">
    <property type="entry name" value="Resolvase-like"/>
    <property type="match status" value="1"/>
</dbReference>
<name>A0A1G2BPB0_9BACT</name>
<accession>A0A1G2BPB0</accession>
<evidence type="ECO:0000259" key="1">
    <source>
        <dbReference type="SMART" id="SM00857"/>
    </source>
</evidence>
<gene>
    <name evidence="2" type="ORF">A3H70_01640</name>
</gene>
<dbReference type="GO" id="GO:0000150">
    <property type="term" value="F:DNA strand exchange activity"/>
    <property type="evidence" value="ECO:0007669"/>
    <property type="project" value="InterPro"/>
</dbReference>
<sequence length="152" mass="17309">MHTSLFRTQIKIYERKKNLLIILSTAKEKLEIVASLCEAQTAKEPGRKIFGEMLDRICAGEAGGILAWHPDRLARNSIDGGKIIYLLDTGKLLDLKFPTFWFDTTPQGKFMLSIAFGQSKYYIDNLSENIKRGHRQKLRKGIWPGFAPPRLS</sequence>
<organism evidence="2 3">
    <name type="scientific">Candidatus Komeilibacteria bacterium RIFCSPLOWO2_02_FULL_48_11</name>
    <dbReference type="NCBI Taxonomy" id="1798553"/>
    <lineage>
        <taxon>Bacteria</taxon>
        <taxon>Candidatus Komeiliibacteriota</taxon>
    </lineage>
</organism>
<dbReference type="Proteomes" id="UP000178109">
    <property type="component" value="Unassembled WGS sequence"/>
</dbReference>
<dbReference type="SMART" id="SM00857">
    <property type="entry name" value="Resolvase"/>
    <property type="match status" value="1"/>
</dbReference>
<dbReference type="InterPro" id="IPR036162">
    <property type="entry name" value="Resolvase-like_N_sf"/>
</dbReference>
<dbReference type="InterPro" id="IPR006119">
    <property type="entry name" value="Resolv_N"/>
</dbReference>
<proteinExistence type="predicted"/>
<protein>
    <recommendedName>
        <fullName evidence="1">Resolvase/invertase-type recombinase catalytic domain-containing protein</fullName>
    </recommendedName>
</protein>
<feature type="domain" description="Resolvase/invertase-type recombinase catalytic" evidence="1">
    <location>
        <begin position="10"/>
        <end position="143"/>
    </location>
</feature>
<dbReference type="Pfam" id="PF00239">
    <property type="entry name" value="Resolvase"/>
    <property type="match status" value="1"/>
</dbReference>